<name>A0ACB5THW9_CANBO</name>
<keyword evidence="2" id="KW-1185">Reference proteome</keyword>
<sequence>MEPESEVPKPVIGLRHGFVNDPSHLEDLQSHYYSHWDLKRNTSSADPAPEDELHKITDWKSQSNKRKTTTAALVLCLNIGVPPPDIQRPHDCPVMESFVDPTQFTDLKRALQAIGKNLQNNYESISSRTKYKQSLDPSVEDLKRLCTTIRRSTKDERILFHYNGHGVPQPTASGEIWVFNRGYTQYIPVSLYDLQSWIGAPCIFVIDTSAAGNVIENNKKFIQKRISDEANNKSNPNTPSPVSSFIESIQLGACRSNEILPLNPDLPADLFSCCLTSPIEMSIRWFLLSSPLAKNGYYDSLKTKDGGIYLKGKLTDRKTPLGELNWIFTAITDTIAWTSLSRPLFKKLFRQDLMVAALFRNFLLAKKIMPLVGCHPISDPPLPNINDHPMWESWELALDEILAQLVKMKQQEDALEKDNPESINLNREDERQQQQQQSQQQQSQQVQPQQQQQQQQQQQNKPQNNINNGNPINDNKNNNVANGNSAKPNSSATQNGVSKNPNDSNKANNSDPSKTIAVVYQNSTFFEHHLTAFEVWLDYGANTKEPPQQLPIVLQVLLSQAHRYRALKLLLQFLDLGPWAVYLALSIGIFPYILRLLQSPALDLKPLLTFIWARIMAVDYKNTQQELCKDRGYNYFVSIFTAQAKKDNVIPAGGAGVGGPINAGFPNIPLTPQQEADLDEQRAMCAFILAIFVKDFKEGQRLCFSLDLVKVCIHYIDTADNPLLRQWSALLICELLANHEEAISTVFKSGLNPKILSLLNDPIPEIRASIIDVCSSLILIDNKDGLDGDNNSTTSGVTVYNNPMREELNKQDIKVAIEILNLVKDGSPLIRREVICFYSRFVVKYISFFIISAYGQFEEEIILIDDPSLIDSVRRKSLAYGSIFSSIWKVLLILSEDPHDEVKNYAEQVVDYVIIKLNESRLKEVVQAMQEYLLQKRSAGFNASGAGAGAHGASGTDNIKQHASCNSLSTKHKNDEFLNSLAAAGGGNTGGVILEKPISNTNTNTIA</sequence>
<reference evidence="1" key="1">
    <citation type="submission" date="2023-04" db="EMBL/GenBank/DDBJ databases">
        <title>Candida boidinii NBRC 1967.</title>
        <authorList>
            <person name="Ichikawa N."/>
            <person name="Sato H."/>
            <person name="Tonouchi N."/>
        </authorList>
    </citation>
    <scope>NUCLEOTIDE SEQUENCE</scope>
    <source>
        <strain evidence="1">NBRC 1967</strain>
    </source>
</reference>
<accession>A0ACB5THW9</accession>
<comment type="caution">
    <text evidence="1">The sequence shown here is derived from an EMBL/GenBank/DDBJ whole genome shotgun (WGS) entry which is preliminary data.</text>
</comment>
<organism evidence="1 2">
    <name type="scientific">Candida boidinii</name>
    <name type="common">Yeast</name>
    <dbReference type="NCBI Taxonomy" id="5477"/>
    <lineage>
        <taxon>Eukaryota</taxon>
        <taxon>Fungi</taxon>
        <taxon>Dikarya</taxon>
        <taxon>Ascomycota</taxon>
        <taxon>Saccharomycotina</taxon>
        <taxon>Pichiomycetes</taxon>
        <taxon>Pichiales</taxon>
        <taxon>Pichiaceae</taxon>
        <taxon>Ogataea</taxon>
        <taxon>Ogataea/Candida clade</taxon>
    </lineage>
</organism>
<dbReference type="EMBL" id="BSXV01000425">
    <property type="protein sequence ID" value="GME89048.1"/>
    <property type="molecule type" value="Genomic_DNA"/>
</dbReference>
<dbReference type="Proteomes" id="UP001165101">
    <property type="component" value="Unassembled WGS sequence"/>
</dbReference>
<proteinExistence type="predicted"/>
<evidence type="ECO:0000313" key="2">
    <source>
        <dbReference type="Proteomes" id="UP001165101"/>
    </source>
</evidence>
<protein>
    <submittedName>
        <fullName evidence="1">Unnamed protein product</fullName>
    </submittedName>
</protein>
<gene>
    <name evidence="1" type="ORF">Cboi01_000123400</name>
</gene>
<evidence type="ECO:0000313" key="1">
    <source>
        <dbReference type="EMBL" id="GME89048.1"/>
    </source>
</evidence>